<accession>A0A5C4ML52</accession>
<dbReference type="InterPro" id="IPR036388">
    <property type="entry name" value="WH-like_DNA-bd_sf"/>
</dbReference>
<dbReference type="InterPro" id="IPR040198">
    <property type="entry name" value="Fido_containing"/>
</dbReference>
<dbReference type="SUPFAM" id="SSF140931">
    <property type="entry name" value="Fic-like"/>
    <property type="match status" value="1"/>
</dbReference>
<dbReference type="GO" id="GO:0005524">
    <property type="term" value="F:ATP binding"/>
    <property type="evidence" value="ECO:0007669"/>
    <property type="project" value="UniProtKB-KW"/>
</dbReference>
<protein>
    <submittedName>
        <fullName evidence="4">Fic family protein</fullName>
    </submittedName>
</protein>
<dbReference type="Gene3D" id="1.10.10.10">
    <property type="entry name" value="Winged helix-like DNA-binding domain superfamily/Winged helix DNA-binding domain"/>
    <property type="match status" value="1"/>
</dbReference>
<dbReference type="AlphaFoldDB" id="A0A5C4ML52"/>
<dbReference type="RefSeq" id="WP_139106268.1">
    <property type="nucleotide sequence ID" value="NZ_VDFR01000072.1"/>
</dbReference>
<comment type="caution">
    <text evidence="4">The sequence shown here is derived from an EMBL/GenBank/DDBJ whole genome shotgun (WGS) entry which is preliminary data.</text>
</comment>
<name>A0A5C4ML52_9ACTN</name>
<gene>
    <name evidence="4" type="ORF">FHE65_16585</name>
</gene>
<proteinExistence type="predicted"/>
<evidence type="ECO:0000313" key="5">
    <source>
        <dbReference type="Proteomes" id="UP000306740"/>
    </source>
</evidence>
<sequence>MAGWSEGQWEPTVVGGVPRRDLRTGTYARYVPDLLEAHPLTFDSTLARKIADAERAVRALNTLGGGSLASIARFLLRSEAIASSRIEGVAPSAKQVALAELGGREHVRGVSEQAQPVANNMTVVREATTALVAANDVTVDDIVALHRALMPEDARHHGLRTVQNWIGGSDWHPIDADFVPPPAELVRGLMSDLVDFINGAAHSPLVQAALVHAQFETIHPFTDGNGRVGRALIHTVLARRGLTTTAILPISLVLSTWRDRYVAGLVAYRYQGDPAEAASIAGVRAWVSTFVEAAESAATQSADLAEKVEALRAAWSTRVASTRESLGLRPTPRADSASARLLQLLPEAPVVTASTLQQILGVSFPAASTALDELRQAGVVTTFKIERRATAYLATEVLDLITVAERQGSLIE</sequence>
<feature type="domain" description="Fido" evidence="3">
    <location>
        <begin position="137"/>
        <end position="289"/>
    </location>
</feature>
<keyword evidence="2" id="KW-0067">ATP-binding</keyword>
<dbReference type="Gene3D" id="1.10.3290.10">
    <property type="entry name" value="Fido-like domain"/>
    <property type="match status" value="1"/>
</dbReference>
<dbReference type="CDD" id="cd00090">
    <property type="entry name" value="HTH_ARSR"/>
    <property type="match status" value="1"/>
</dbReference>
<feature type="binding site" evidence="2">
    <location>
        <begin position="223"/>
        <end position="230"/>
    </location>
    <ligand>
        <name>ATP</name>
        <dbReference type="ChEBI" id="CHEBI:30616"/>
    </ligand>
</feature>
<evidence type="ECO:0000313" key="4">
    <source>
        <dbReference type="EMBL" id="TNC44688.1"/>
    </source>
</evidence>
<keyword evidence="2" id="KW-0547">Nucleotide-binding</keyword>
<dbReference type="InterPro" id="IPR011991">
    <property type="entry name" value="ArsR-like_HTH"/>
</dbReference>
<evidence type="ECO:0000256" key="1">
    <source>
        <dbReference type="PIRSR" id="PIRSR640198-1"/>
    </source>
</evidence>
<organism evidence="4 5">
    <name type="scientific">Mumia zhuanghuii</name>
    <dbReference type="NCBI Taxonomy" id="2585211"/>
    <lineage>
        <taxon>Bacteria</taxon>
        <taxon>Bacillati</taxon>
        <taxon>Actinomycetota</taxon>
        <taxon>Actinomycetes</taxon>
        <taxon>Propionibacteriales</taxon>
        <taxon>Nocardioidaceae</taxon>
        <taxon>Mumia</taxon>
    </lineage>
</organism>
<dbReference type="OrthoDB" id="9813719at2"/>
<dbReference type="PANTHER" id="PTHR13504:SF38">
    <property type="entry name" value="FIDO DOMAIN-CONTAINING PROTEIN"/>
    <property type="match status" value="1"/>
</dbReference>
<dbReference type="PANTHER" id="PTHR13504">
    <property type="entry name" value="FIDO DOMAIN-CONTAINING PROTEIN DDB_G0283145"/>
    <property type="match status" value="1"/>
</dbReference>
<dbReference type="InterPro" id="IPR036390">
    <property type="entry name" value="WH_DNA-bd_sf"/>
</dbReference>
<dbReference type="Pfam" id="PF02661">
    <property type="entry name" value="Fic"/>
    <property type="match status" value="1"/>
</dbReference>
<dbReference type="SUPFAM" id="SSF46785">
    <property type="entry name" value="Winged helix' DNA-binding domain"/>
    <property type="match status" value="1"/>
</dbReference>
<dbReference type="Proteomes" id="UP000306740">
    <property type="component" value="Unassembled WGS sequence"/>
</dbReference>
<evidence type="ECO:0000256" key="2">
    <source>
        <dbReference type="PIRSR" id="PIRSR640198-2"/>
    </source>
</evidence>
<dbReference type="EMBL" id="VDFR01000072">
    <property type="protein sequence ID" value="TNC44688.1"/>
    <property type="molecule type" value="Genomic_DNA"/>
</dbReference>
<reference evidence="4 5" key="1">
    <citation type="submission" date="2019-05" db="EMBL/GenBank/DDBJ databases">
        <title>Mumia sp. nov., isolated from the intestinal contents of plateau pika (Ochotona curzoniae) in the Qinghai-Tibet plateau of China.</title>
        <authorList>
            <person name="Tian Z."/>
        </authorList>
    </citation>
    <scope>NUCLEOTIDE SEQUENCE [LARGE SCALE GENOMIC DNA]</scope>
    <source>
        <strain evidence="5">527</strain>
    </source>
</reference>
<evidence type="ECO:0000259" key="3">
    <source>
        <dbReference type="PROSITE" id="PS51459"/>
    </source>
</evidence>
<dbReference type="InterPro" id="IPR036597">
    <property type="entry name" value="Fido-like_dom_sf"/>
</dbReference>
<dbReference type="PROSITE" id="PS51459">
    <property type="entry name" value="FIDO"/>
    <property type="match status" value="1"/>
</dbReference>
<feature type="active site" evidence="1">
    <location>
        <position position="219"/>
    </location>
</feature>
<dbReference type="InterPro" id="IPR003812">
    <property type="entry name" value="Fido"/>
</dbReference>